<comment type="similarity">
    <text evidence="3">Belongs to the mitochondrion-specific ribosomal protein mS31 family.</text>
</comment>
<dbReference type="GO" id="GO:0003735">
    <property type="term" value="F:structural constituent of ribosome"/>
    <property type="evidence" value="ECO:0007669"/>
    <property type="project" value="InterPro"/>
</dbReference>
<dbReference type="PANTHER" id="PTHR13231">
    <property type="entry name" value="MITOCHONDRIAL RIBOSOMAL PROTEIN S31"/>
    <property type="match status" value="1"/>
</dbReference>
<evidence type="ECO:0000259" key="20">
    <source>
        <dbReference type="PROSITE" id="PS50178"/>
    </source>
</evidence>
<dbReference type="SUPFAM" id="SSF57850">
    <property type="entry name" value="RING/U-box"/>
    <property type="match status" value="1"/>
</dbReference>
<dbReference type="InterPro" id="IPR026299">
    <property type="entry name" value="MRP-S31"/>
</dbReference>
<sequence length="1733" mass="194629">MCEKTRILPSEDHVFVYESRDESQESLLSVERGRVFDDVLIHAEKMRTPKGWHFPEKLKVIQRSVYYLVYVDGVPTLAWTSLGSFLRGTQYGFHSIAIPVENIAETRLECLRVRDSVLAMVQFGQGSLHVYELTDGYALKHLHFFTVAGEILECQAFLSGKNEVYLAALTVEGNLLACPLKLKESFLECNVKDYIEGPLKYAAPFNGGFLAVDKSSLWCFRFDALSLDLKIHRYAGAKLARKALEVLISLKPCLDGGVVAFFGSRGKHCLMKFDADDGNDFVEVSHPPPYPTNTDELSSLARQLIQMTERRRSSTRYSEYLDLEIEASLAISLRSFPSLAESVFKVTKVEVSGDFRAWKIAVGVQLNPSSGSGALTWTHLNCAFGGLWSLHMDGVKFGKLLTDPRNFERLMDSSRRHRSAQMSSIKISKPVFECLMKCGFVGNQCAKFLFFREHGAVRLTVDPIGEEYQVDVFGSGLRCVSAISAMILSAVLRRRFGLVSNHRAIALRGFCSENDDEAKSAKAANSDPKKNAAPFKPSNKLQELLLSMKKTTDVEVEAKKITPSKPGGKEKVRKLKEKMRVKTFDEKLEEAARKTAETVPGDPMKTESELLRRLRDTTAEAKEKSLEQLVVGMKIEKNSDAVQSKRSRDFSDRARHLPLRMSGDRKRIDLFGAKPLGIFAEIGEESSTASLCPVYDKFADRELALLTTHPPKNALEEMIVWTDQGKLWKFPIDNEQGWEQEKNVSFEEHVFLEEHLEPWCPESGPVRTFMELVCYGLSMNPWMSVSYKKQTILWYKDYFASKEPLLKAVDLNMSAIVKEGFLCPMCMEDLESVLGLQAHFENVHQNPEDSNAILQSFKGAIGRAKKVLKEDLLAGIAGNVGDSYGSPIGAGQSEINKSSSSSLLTSIVSTPRKVDPGPEYDPETWRDQPLGVTRSHFAYFKQFKQNRHERYATETNKLILRLDKLVRGVKDDHSGSSSPSRIPGSRRDYEKAVVPWIDDSVVKLCPECAKSFGITNRRHHCRLCGMVMCQNCSCFVDQEKSRKLTSVVKSAVRPQLSDPRPRRHSSASGRFSVSMSEIRDLTTSLKATLTPDAVSGGPADSVRVCKHCNSLLSRRLEHMMLATDKPPLLDLYDRLKIVMAEGEILVPKYVEIIEFLHSGHPGYNVPDAQDLRQQILKAAETIDCISKKISVLGVPLDAETQDENERQQVDPKTLQLQAQIRSYAIHFLKSNMIGLPPLPSTEQIERAKEERALSIQRRIAKAEERDRKLAKGDSPGPVAMSWTPRSDSARKGNVDEDPLLQQIRIIESYIDQARAADRLEEVLILFCPLEVRLLSAYSCPDVNLTRGRMEPRCAYGLKWVFFVSVCICFLGTVYGDVVILSRVDNRTSDVFPDLPATFGRAIPDEGIWGEHIFAVPADACHAIQPAPIEDFDLKSRKNWIAVIKKGGVCDYKTKIFNAMLANYSAAIIYNVGSNRLELMRCLGVGCSGLIPSIFIGADDGMFLSTYESTKYILHLTDELPFDLNKYLLPFAIVVGVSFMILLLFMIYKCIRDSRRARRHRMPWRALKKIPQIIFKKGDPYDICAICLDEFVEGEKLRLLNCSHAFHCKCVDPWLTKTRRVCPICKRKVFASNERQLHGDSSSDDDDDGNSRRPVVSGFPFRGNQEESEPLLGPAARVAGNNEEPSRFSRMLTFLRRSPVNSPSSSYGTVDVQQPTFASNEQAVSAQEERSIVV</sequence>
<feature type="compositionally biased region" description="Polar residues" evidence="17">
    <location>
        <begin position="1698"/>
        <end position="1724"/>
    </location>
</feature>
<dbReference type="InterPro" id="IPR013087">
    <property type="entry name" value="Znf_C2H2_type"/>
</dbReference>
<dbReference type="CDD" id="cd16796">
    <property type="entry name" value="RING-H2_RNF13"/>
    <property type="match status" value="1"/>
</dbReference>
<evidence type="ECO:0000256" key="15">
    <source>
        <dbReference type="ARBA" id="ARBA00035363"/>
    </source>
</evidence>
<dbReference type="FunFam" id="3.30.40.10:FF:000824">
    <property type="entry name" value="E3 ubiquitin-protein ligase RNF13"/>
    <property type="match status" value="1"/>
</dbReference>
<reference evidence="21" key="1">
    <citation type="submission" date="2020-11" db="EMBL/GenBank/DDBJ databases">
        <authorList>
            <person name="Tran Van P."/>
        </authorList>
    </citation>
    <scope>NUCLEOTIDE SEQUENCE</scope>
</reference>
<evidence type="ECO:0000256" key="6">
    <source>
        <dbReference type="ARBA" id="ARBA00022771"/>
    </source>
</evidence>
<feature type="region of interest" description="Disordered" evidence="17">
    <location>
        <begin position="1698"/>
        <end position="1733"/>
    </location>
</feature>
<proteinExistence type="inferred from homology"/>
<evidence type="ECO:0000256" key="3">
    <source>
        <dbReference type="ARBA" id="ARBA00011057"/>
    </source>
</evidence>
<dbReference type="GO" id="GO:0005763">
    <property type="term" value="C:mitochondrial small ribosomal subunit"/>
    <property type="evidence" value="ECO:0007669"/>
    <property type="project" value="InterPro"/>
</dbReference>
<dbReference type="InterPro" id="IPR036531">
    <property type="entry name" value="Rbsn_Rab-bd_sf"/>
</dbReference>
<dbReference type="EMBL" id="OA886016">
    <property type="protein sequence ID" value="CAD7282564.1"/>
    <property type="molecule type" value="Genomic_DNA"/>
</dbReference>
<dbReference type="InterPro" id="IPR013083">
    <property type="entry name" value="Znf_RING/FYVE/PHD"/>
</dbReference>
<evidence type="ECO:0000313" key="21">
    <source>
        <dbReference type="EMBL" id="CAD7282564.1"/>
    </source>
</evidence>
<evidence type="ECO:0000256" key="11">
    <source>
        <dbReference type="ARBA" id="ARBA00023128"/>
    </source>
</evidence>
<evidence type="ECO:0000256" key="7">
    <source>
        <dbReference type="ARBA" id="ARBA00022833"/>
    </source>
</evidence>
<feature type="region of interest" description="Disordered" evidence="17">
    <location>
        <begin position="1635"/>
        <end position="1682"/>
    </location>
</feature>
<dbReference type="Gene3D" id="3.50.30.30">
    <property type="match status" value="1"/>
</dbReference>
<keyword evidence="5" id="KW-0479">Metal-binding</keyword>
<keyword evidence="8" id="KW-0809">Transit peptide</keyword>
<feature type="transmembrane region" description="Helical" evidence="18">
    <location>
        <begin position="1526"/>
        <end position="1550"/>
    </location>
</feature>
<dbReference type="EMBL" id="CAJPEX010003979">
    <property type="protein sequence ID" value="CAG0922716.1"/>
    <property type="molecule type" value="Genomic_DNA"/>
</dbReference>
<keyword evidence="7" id="KW-0862">Zinc</keyword>
<keyword evidence="11" id="KW-0496">Mitochondrion</keyword>
<comment type="subcellular location">
    <subcellularLocation>
        <location evidence="2">Membrane</location>
    </subcellularLocation>
    <subcellularLocation>
        <location evidence="1">Mitochondrion</location>
    </subcellularLocation>
</comment>
<dbReference type="PROSITE" id="PS50089">
    <property type="entry name" value="ZF_RING_2"/>
    <property type="match status" value="1"/>
</dbReference>
<dbReference type="InterPro" id="IPR017455">
    <property type="entry name" value="Znf_FYVE-rel"/>
</dbReference>
<evidence type="ECO:0000256" key="10">
    <source>
        <dbReference type="ARBA" id="ARBA00022989"/>
    </source>
</evidence>
<dbReference type="InterPro" id="IPR001841">
    <property type="entry name" value="Znf_RING"/>
</dbReference>
<dbReference type="Pfam" id="PF01363">
    <property type="entry name" value="FYVE"/>
    <property type="match status" value="1"/>
</dbReference>
<evidence type="ECO:0000256" key="17">
    <source>
        <dbReference type="SAM" id="MobiDB-lite"/>
    </source>
</evidence>
<keyword evidence="12 18" id="KW-0472">Membrane</keyword>
<evidence type="ECO:0000313" key="22">
    <source>
        <dbReference type="Proteomes" id="UP000678499"/>
    </source>
</evidence>
<evidence type="ECO:0000256" key="4">
    <source>
        <dbReference type="ARBA" id="ARBA00022692"/>
    </source>
</evidence>
<keyword evidence="22" id="KW-1185">Reference proteome</keyword>
<dbReference type="GO" id="GO:0008270">
    <property type="term" value="F:zinc ion binding"/>
    <property type="evidence" value="ECO:0007669"/>
    <property type="project" value="UniProtKB-KW"/>
</dbReference>
<dbReference type="InterPro" id="IPR000306">
    <property type="entry name" value="Znf_FYVE"/>
</dbReference>
<evidence type="ECO:0000259" key="19">
    <source>
        <dbReference type="PROSITE" id="PS50089"/>
    </source>
</evidence>
<dbReference type="Gene3D" id="3.30.40.10">
    <property type="entry name" value="Zinc/RING finger domain, C3HC4 (zinc finger)"/>
    <property type="match status" value="2"/>
</dbReference>
<keyword evidence="10 18" id="KW-1133">Transmembrane helix</keyword>
<protein>
    <recommendedName>
        <fullName evidence="14">Small ribosomal subunit protein mS31</fullName>
    </recommendedName>
    <alternativeName>
        <fullName evidence="15">28S ribosomal protein S31, mitochondrial</fullName>
    </alternativeName>
</protein>
<evidence type="ECO:0000256" key="8">
    <source>
        <dbReference type="ARBA" id="ARBA00022946"/>
    </source>
</evidence>
<dbReference type="Pfam" id="PF15433">
    <property type="entry name" value="MRP-S31"/>
    <property type="match status" value="1"/>
</dbReference>
<name>A0A7R9GHB5_9CRUS</name>
<accession>A0A7R9GHB5</accession>
<feature type="transmembrane region" description="Helical" evidence="18">
    <location>
        <begin position="1359"/>
        <end position="1380"/>
    </location>
</feature>
<dbReference type="Pfam" id="PF02225">
    <property type="entry name" value="PA"/>
    <property type="match status" value="1"/>
</dbReference>
<organism evidence="21">
    <name type="scientific">Notodromas monacha</name>
    <dbReference type="NCBI Taxonomy" id="399045"/>
    <lineage>
        <taxon>Eukaryota</taxon>
        <taxon>Metazoa</taxon>
        <taxon>Ecdysozoa</taxon>
        <taxon>Arthropoda</taxon>
        <taxon>Crustacea</taxon>
        <taxon>Oligostraca</taxon>
        <taxon>Ostracoda</taxon>
        <taxon>Podocopa</taxon>
        <taxon>Podocopida</taxon>
        <taxon>Cypridocopina</taxon>
        <taxon>Cypridoidea</taxon>
        <taxon>Cyprididae</taxon>
        <taxon>Notodromas</taxon>
    </lineage>
</organism>
<dbReference type="SMART" id="SM00064">
    <property type="entry name" value="FYVE"/>
    <property type="match status" value="1"/>
</dbReference>
<feature type="region of interest" description="Disordered" evidence="17">
    <location>
        <begin position="1263"/>
        <end position="1293"/>
    </location>
</feature>
<dbReference type="Proteomes" id="UP000678499">
    <property type="component" value="Unassembled WGS sequence"/>
</dbReference>
<evidence type="ECO:0000256" key="14">
    <source>
        <dbReference type="ARBA" id="ARBA00035133"/>
    </source>
</evidence>
<feature type="region of interest" description="Disordered" evidence="17">
    <location>
        <begin position="1050"/>
        <end position="1069"/>
    </location>
</feature>
<feature type="domain" description="RING-type" evidence="19">
    <location>
        <begin position="1583"/>
        <end position="1625"/>
    </location>
</feature>
<dbReference type="SUPFAM" id="SSF57903">
    <property type="entry name" value="FYVE/PHD zinc finger"/>
    <property type="match status" value="1"/>
</dbReference>
<dbReference type="GO" id="GO:0016020">
    <property type="term" value="C:membrane"/>
    <property type="evidence" value="ECO:0007669"/>
    <property type="project" value="UniProtKB-SubCell"/>
</dbReference>
<dbReference type="PROSITE" id="PS50178">
    <property type="entry name" value="ZF_FYVE"/>
    <property type="match status" value="1"/>
</dbReference>
<evidence type="ECO:0000256" key="1">
    <source>
        <dbReference type="ARBA" id="ARBA00004173"/>
    </source>
</evidence>
<evidence type="ECO:0000256" key="5">
    <source>
        <dbReference type="ARBA" id="ARBA00022723"/>
    </source>
</evidence>
<dbReference type="SUPFAM" id="SSF140125">
    <property type="entry name" value="Rabenosyn-5 Rab-binding domain-like"/>
    <property type="match status" value="1"/>
</dbReference>
<dbReference type="Pfam" id="PF13639">
    <property type="entry name" value="zf-RING_2"/>
    <property type="match status" value="1"/>
</dbReference>
<dbReference type="InterPro" id="IPR003137">
    <property type="entry name" value="PA_domain"/>
</dbReference>
<dbReference type="SMART" id="SM00184">
    <property type="entry name" value="RING"/>
    <property type="match status" value="1"/>
</dbReference>
<evidence type="ECO:0000256" key="16">
    <source>
        <dbReference type="PROSITE-ProRule" id="PRU00175"/>
    </source>
</evidence>
<evidence type="ECO:0000256" key="13">
    <source>
        <dbReference type="ARBA" id="ARBA00023274"/>
    </source>
</evidence>
<evidence type="ECO:0000256" key="9">
    <source>
        <dbReference type="ARBA" id="ARBA00022980"/>
    </source>
</evidence>
<gene>
    <name evidence="21" type="ORF">NMOB1V02_LOCUS10186</name>
</gene>
<keyword evidence="6 16" id="KW-0863">Zinc-finger</keyword>
<dbReference type="InterPro" id="IPR011011">
    <property type="entry name" value="Znf_FYVE_PHD"/>
</dbReference>
<evidence type="ECO:0000256" key="18">
    <source>
        <dbReference type="SAM" id="Phobius"/>
    </source>
</evidence>
<keyword evidence="9" id="KW-0689">Ribosomal protein</keyword>
<dbReference type="OrthoDB" id="166134at2759"/>
<evidence type="ECO:0000256" key="2">
    <source>
        <dbReference type="ARBA" id="ARBA00004370"/>
    </source>
</evidence>
<dbReference type="PANTHER" id="PTHR13231:SF3">
    <property type="entry name" value="SMALL RIBOSOMAL SUBUNIT PROTEIN MS31"/>
    <property type="match status" value="1"/>
</dbReference>
<keyword evidence="4 18" id="KW-0812">Transmembrane</keyword>
<keyword evidence="13" id="KW-0687">Ribonucleoprotein</keyword>
<dbReference type="PROSITE" id="PS00028">
    <property type="entry name" value="ZINC_FINGER_C2H2_1"/>
    <property type="match status" value="1"/>
</dbReference>
<feature type="transmembrane region" description="Helical" evidence="18">
    <location>
        <begin position="1478"/>
        <end position="1497"/>
    </location>
</feature>
<dbReference type="Gene3D" id="4.10.860.20">
    <property type="entry name" value="Rabenosyn, Rab binding domain"/>
    <property type="match status" value="1"/>
</dbReference>
<evidence type="ECO:0000256" key="12">
    <source>
        <dbReference type="ARBA" id="ARBA00023136"/>
    </source>
</evidence>
<feature type="domain" description="FYVE-type" evidence="20">
    <location>
        <begin position="999"/>
        <end position="1113"/>
    </location>
</feature>